<dbReference type="InterPro" id="IPR009875">
    <property type="entry name" value="PilZ_domain"/>
</dbReference>
<dbReference type="Pfam" id="PF07238">
    <property type="entry name" value="PilZ"/>
    <property type="match status" value="1"/>
</dbReference>
<evidence type="ECO:0000313" key="2">
    <source>
        <dbReference type="EMBL" id="VAX14519.1"/>
    </source>
</evidence>
<dbReference type="EMBL" id="UOFZ01000176">
    <property type="protein sequence ID" value="VAX14519.1"/>
    <property type="molecule type" value="Genomic_DNA"/>
</dbReference>
<dbReference type="Gene3D" id="2.40.10.220">
    <property type="entry name" value="predicted glycosyltransferase like domains"/>
    <property type="match status" value="1"/>
</dbReference>
<reference evidence="2" key="1">
    <citation type="submission" date="2018-06" db="EMBL/GenBank/DDBJ databases">
        <authorList>
            <person name="Zhirakovskaya E."/>
        </authorList>
    </citation>
    <scope>NUCLEOTIDE SEQUENCE</scope>
</reference>
<dbReference type="SUPFAM" id="SSF141371">
    <property type="entry name" value="PilZ domain-like"/>
    <property type="match status" value="1"/>
</dbReference>
<dbReference type="AlphaFoldDB" id="A0A3B1B8D7"/>
<sequence>MEKRWNERKQIQINAMINSTETLISGKTDNIGMGGMYLKIAPGINIHSQHTISVSLSDGDDTVTFKSRIIRVDNDGLALKFADYSPEMLGMLRKLLMDEVDTRARLN</sequence>
<organism evidence="2">
    <name type="scientific">hydrothermal vent metagenome</name>
    <dbReference type="NCBI Taxonomy" id="652676"/>
    <lineage>
        <taxon>unclassified sequences</taxon>
        <taxon>metagenomes</taxon>
        <taxon>ecological metagenomes</taxon>
    </lineage>
</organism>
<protein>
    <recommendedName>
        <fullName evidence="1">PilZ domain-containing protein</fullName>
    </recommendedName>
</protein>
<feature type="domain" description="PilZ" evidence="1">
    <location>
        <begin position="3"/>
        <end position="96"/>
    </location>
</feature>
<proteinExistence type="predicted"/>
<accession>A0A3B1B8D7</accession>
<name>A0A3B1B8D7_9ZZZZ</name>
<gene>
    <name evidence="2" type="ORF">MNBD_GAMMA24-897</name>
</gene>
<evidence type="ECO:0000259" key="1">
    <source>
        <dbReference type="Pfam" id="PF07238"/>
    </source>
</evidence>
<dbReference type="GO" id="GO:0035438">
    <property type="term" value="F:cyclic-di-GMP binding"/>
    <property type="evidence" value="ECO:0007669"/>
    <property type="project" value="InterPro"/>
</dbReference>